<evidence type="ECO:0000313" key="1">
    <source>
        <dbReference type="EMBL" id="MBA4453490.1"/>
    </source>
</evidence>
<dbReference type="EMBL" id="JACENC010000041">
    <property type="protein sequence ID" value="MBA4453490.1"/>
    <property type="molecule type" value="Genomic_DNA"/>
</dbReference>
<comment type="caution">
    <text evidence="1">The sequence shown here is derived from an EMBL/GenBank/DDBJ whole genome shotgun (WGS) entry which is preliminary data.</text>
</comment>
<protein>
    <submittedName>
        <fullName evidence="1">Uncharacterized protein</fullName>
    </submittedName>
</protein>
<sequence length="94" mass="11242">MDKKTSLKSEKTELFENNQIEKNKIKVLIKHCEAKSKQIQKRISQNEVKLESMVSHSDYEYKDLLRESTESERDHKKDLKLLMDLLCKYNIEII</sequence>
<gene>
    <name evidence="1" type="ORF">H2B05_00915</name>
</gene>
<proteinExistence type="predicted"/>
<accession>A0AC60W1J8</accession>
<name>A0AC60W1J8_9ARCH</name>
<evidence type="ECO:0000313" key="2">
    <source>
        <dbReference type="Proteomes" id="UP000526786"/>
    </source>
</evidence>
<reference evidence="1 2" key="1">
    <citation type="journal article" date="2020" name="Appl. Environ. Microbiol.">
        <title>Genomic Characteristics of a Novel Species of Ammonia-Oxidizing Archaea from the Jiulong River Estuary.</title>
        <authorList>
            <person name="Zou D."/>
            <person name="Wan R."/>
            <person name="Han L."/>
            <person name="Xu M.N."/>
            <person name="Liu Y."/>
            <person name="Liu H."/>
            <person name="Kao S.J."/>
            <person name="Li M."/>
        </authorList>
    </citation>
    <scope>NUCLEOTIDE SEQUENCE [LARGE SCALE GENOMIC DNA]</scope>
    <source>
        <strain evidence="1">W2bin3</strain>
    </source>
</reference>
<dbReference type="Proteomes" id="UP000526786">
    <property type="component" value="Unassembled WGS sequence"/>
</dbReference>
<organism evidence="1 2">
    <name type="scientific">Candidatus Nitrosomaritimum aestuariumsis</name>
    <dbReference type="NCBI Taxonomy" id="3342354"/>
    <lineage>
        <taxon>Archaea</taxon>
        <taxon>Nitrososphaerota</taxon>
        <taxon>Nitrososphaeria</taxon>
        <taxon>Nitrosopumilales</taxon>
        <taxon>Nitrosopumilaceae</taxon>
        <taxon>Candidatus Nitrosomaritimum</taxon>
    </lineage>
</organism>